<dbReference type="RefSeq" id="WP_015906851.1">
    <property type="nucleotide sequence ID" value="NZ_FUZJ01000001.1"/>
</dbReference>
<accession>A0ABY1S505</accession>
<proteinExistence type="predicted"/>
<dbReference type="EMBL" id="FXXC01000001">
    <property type="protein sequence ID" value="SMR90812.1"/>
    <property type="molecule type" value="Genomic_DNA"/>
</dbReference>
<sequence length="120" mass="12865">MQVYVVRKTPIQELKEFGGRVLNGAKEGLKEVWKNSGIIAGASAAENGIKEAVKGYKAIQEFNVTMKNGYTLRGIQEAGLPGAARGFARGMVKAPGIVGYAAIGISFIKGFIRGWNEYGK</sequence>
<dbReference type="GeneID" id="31771603"/>
<name>A0ABY1S505_CALBS</name>
<organism evidence="1 2">
    <name type="scientific">Caldicellulosiruptor bescii</name>
    <name type="common">Anaerocellum thermophilum</name>
    <dbReference type="NCBI Taxonomy" id="31899"/>
    <lineage>
        <taxon>Bacteria</taxon>
        <taxon>Bacillati</taxon>
        <taxon>Bacillota</taxon>
        <taxon>Bacillota incertae sedis</taxon>
        <taxon>Caldicellulosiruptorales</taxon>
        <taxon>Caldicellulosiruptoraceae</taxon>
        <taxon>Caldicellulosiruptor</taxon>
    </lineage>
</organism>
<gene>
    <name evidence="1" type="ORF">SAMN05216240_0025</name>
</gene>
<evidence type="ECO:0000313" key="2">
    <source>
        <dbReference type="Proteomes" id="UP000196803"/>
    </source>
</evidence>
<protein>
    <submittedName>
        <fullName evidence="1">Uncharacterized protein</fullName>
    </submittedName>
</protein>
<evidence type="ECO:0000313" key="1">
    <source>
        <dbReference type="EMBL" id="SMR90812.1"/>
    </source>
</evidence>
<dbReference type="Proteomes" id="UP000196803">
    <property type="component" value="Unassembled WGS sequence"/>
</dbReference>
<reference evidence="1 2" key="1">
    <citation type="submission" date="2017-05" db="EMBL/GenBank/DDBJ databases">
        <authorList>
            <person name="Varghese N."/>
            <person name="Submissions S."/>
        </authorList>
    </citation>
    <scope>NUCLEOTIDE SEQUENCE [LARGE SCALE GENOMIC DNA]</scope>
    <source>
        <strain evidence="1 2">MACB1020</strain>
    </source>
</reference>
<keyword evidence="2" id="KW-1185">Reference proteome</keyword>
<comment type="caution">
    <text evidence="1">The sequence shown here is derived from an EMBL/GenBank/DDBJ whole genome shotgun (WGS) entry which is preliminary data.</text>
</comment>